<evidence type="ECO:0000256" key="5">
    <source>
        <dbReference type="ARBA" id="ARBA00022989"/>
    </source>
</evidence>
<evidence type="ECO:0000256" key="2">
    <source>
        <dbReference type="ARBA" id="ARBA00010442"/>
    </source>
</evidence>
<dbReference type="InterPro" id="IPR050790">
    <property type="entry name" value="ExbB/TolQ_transport"/>
</dbReference>
<comment type="subcellular location">
    <subcellularLocation>
        <location evidence="1">Cell membrane</location>
        <topology evidence="1">Multi-pass membrane protein</topology>
    </subcellularLocation>
</comment>
<dbReference type="InterPro" id="IPR002898">
    <property type="entry name" value="MotA_ExbB_proton_chnl"/>
</dbReference>
<comment type="similarity">
    <text evidence="2">Belongs to the ExbB/TolQ family.</text>
</comment>
<name>A0A3B1C837_9ZZZZ</name>
<keyword evidence="5 7" id="KW-1133">Transmembrane helix</keyword>
<dbReference type="Pfam" id="PF01618">
    <property type="entry name" value="MotA_ExbB"/>
    <property type="match status" value="1"/>
</dbReference>
<evidence type="ECO:0000259" key="8">
    <source>
        <dbReference type="Pfam" id="PF01618"/>
    </source>
</evidence>
<dbReference type="PANTHER" id="PTHR30625:SF3">
    <property type="entry name" value="TOL-PAL SYSTEM PROTEIN TOLQ"/>
    <property type="match status" value="1"/>
</dbReference>
<dbReference type="GO" id="GO:0005886">
    <property type="term" value="C:plasma membrane"/>
    <property type="evidence" value="ECO:0007669"/>
    <property type="project" value="UniProtKB-SubCell"/>
</dbReference>
<sequence length="252" mass="27743">MTYNVLFTSVLVSAQPDGFEPSVFGMIMNAGLVGKLVLLMLFLFSIISWGIVIHKLKIYRKINSETETFQDAFSRRAQLEQIYNLAKRLKNCPMARVFLAGYIELATQFQATQADNDSEVEGDENLLLEKLDSIGRSLERATAQEVTKLERWLIFLGTTGAVTPFIGLFGTVWGVMDAFSGIGAKGSANIAVVAPGISEALIATAGGLFAAIPAVIAYNYFIYLVKIKATEMDNFSLDMLSLIDRIYIRRSA</sequence>
<dbReference type="GO" id="GO:0017038">
    <property type="term" value="P:protein import"/>
    <property type="evidence" value="ECO:0007669"/>
    <property type="project" value="TreeGrafter"/>
</dbReference>
<keyword evidence="6 7" id="KW-0472">Membrane</keyword>
<evidence type="ECO:0000256" key="3">
    <source>
        <dbReference type="ARBA" id="ARBA00022475"/>
    </source>
</evidence>
<evidence type="ECO:0000256" key="1">
    <source>
        <dbReference type="ARBA" id="ARBA00004651"/>
    </source>
</evidence>
<gene>
    <name evidence="9" type="ORF">MNBD_NITROSPINAE01-672</name>
</gene>
<keyword evidence="3" id="KW-1003">Cell membrane</keyword>
<dbReference type="EMBL" id="UOGC01000100">
    <property type="protein sequence ID" value="VAX20068.1"/>
    <property type="molecule type" value="Genomic_DNA"/>
</dbReference>
<feature type="transmembrane region" description="Helical" evidence="7">
    <location>
        <begin position="32"/>
        <end position="53"/>
    </location>
</feature>
<evidence type="ECO:0000256" key="7">
    <source>
        <dbReference type="SAM" id="Phobius"/>
    </source>
</evidence>
<feature type="transmembrane region" description="Helical" evidence="7">
    <location>
        <begin position="152"/>
        <end position="176"/>
    </location>
</feature>
<organism evidence="9">
    <name type="scientific">hydrothermal vent metagenome</name>
    <dbReference type="NCBI Taxonomy" id="652676"/>
    <lineage>
        <taxon>unclassified sequences</taxon>
        <taxon>metagenomes</taxon>
        <taxon>ecological metagenomes</taxon>
    </lineage>
</organism>
<dbReference type="PANTHER" id="PTHR30625">
    <property type="entry name" value="PROTEIN TOLQ"/>
    <property type="match status" value="1"/>
</dbReference>
<protein>
    <submittedName>
        <fullName evidence="9">Tol-Pal system protein TolQ</fullName>
    </submittedName>
</protein>
<evidence type="ECO:0000313" key="9">
    <source>
        <dbReference type="EMBL" id="VAX20068.1"/>
    </source>
</evidence>
<keyword evidence="4 7" id="KW-0812">Transmembrane</keyword>
<reference evidence="9" key="1">
    <citation type="submission" date="2018-06" db="EMBL/GenBank/DDBJ databases">
        <authorList>
            <person name="Zhirakovskaya E."/>
        </authorList>
    </citation>
    <scope>NUCLEOTIDE SEQUENCE</scope>
</reference>
<accession>A0A3B1C837</accession>
<evidence type="ECO:0000256" key="4">
    <source>
        <dbReference type="ARBA" id="ARBA00022692"/>
    </source>
</evidence>
<feature type="transmembrane region" description="Helical" evidence="7">
    <location>
        <begin position="196"/>
        <end position="222"/>
    </location>
</feature>
<proteinExistence type="inferred from homology"/>
<evidence type="ECO:0000256" key="6">
    <source>
        <dbReference type="ARBA" id="ARBA00023136"/>
    </source>
</evidence>
<dbReference type="AlphaFoldDB" id="A0A3B1C837"/>
<feature type="domain" description="MotA/TolQ/ExbB proton channel" evidence="8">
    <location>
        <begin position="131"/>
        <end position="233"/>
    </location>
</feature>